<accession>A0A375G150</accession>
<dbReference type="Proteomes" id="UP000256862">
    <property type="component" value="Chromosome CO2235"/>
</dbReference>
<sequence>MAAVACRSSCNSIVSDYRASGSKSLNLLMTRIRNLLQIAISVTGCFSIVTRVFPWRQRDKPDCRQLHMQNVPQS</sequence>
<evidence type="ECO:0000313" key="1">
    <source>
        <dbReference type="EMBL" id="SPC14373.1"/>
    </source>
</evidence>
<protein>
    <submittedName>
        <fullName evidence="1">Uncharacterized protein</fullName>
    </submittedName>
</protein>
<dbReference type="AlphaFoldDB" id="A0A375G150"/>
<reference evidence="1" key="1">
    <citation type="submission" date="2018-01" db="EMBL/GenBank/DDBJ databases">
        <authorList>
            <person name="Clerissi C."/>
        </authorList>
    </citation>
    <scope>NUCLEOTIDE SEQUENCE</scope>
    <source>
        <strain evidence="1">Cupriavidus oxalaticus LMG 2235</strain>
    </source>
</reference>
<comment type="caution">
    <text evidence="1">The sequence shown here is derived from an EMBL/GenBank/DDBJ whole genome shotgun (WGS) entry which is preliminary data.</text>
</comment>
<proteinExistence type="predicted"/>
<gene>
    <name evidence="1" type="ORF">CO2235_200229</name>
</gene>
<dbReference type="EMBL" id="OGUS01000121">
    <property type="protein sequence ID" value="SPC14373.1"/>
    <property type="molecule type" value="Genomic_DNA"/>
</dbReference>
<name>A0A375G150_9BURK</name>
<organism evidence="1">
    <name type="scientific">Cupriavidus oxalaticus</name>
    <dbReference type="NCBI Taxonomy" id="96344"/>
    <lineage>
        <taxon>Bacteria</taxon>
        <taxon>Pseudomonadati</taxon>
        <taxon>Pseudomonadota</taxon>
        <taxon>Betaproteobacteria</taxon>
        <taxon>Burkholderiales</taxon>
        <taxon>Burkholderiaceae</taxon>
        <taxon>Cupriavidus</taxon>
    </lineage>
</organism>